<dbReference type="EMBL" id="KZ503737">
    <property type="protein sequence ID" value="PKU61776.1"/>
    <property type="molecule type" value="Genomic_DNA"/>
</dbReference>
<evidence type="ECO:0000313" key="1">
    <source>
        <dbReference type="EMBL" id="PKU61776.1"/>
    </source>
</evidence>
<dbReference type="AlphaFoldDB" id="A0A2I0VED3"/>
<gene>
    <name evidence="1" type="ORF">MA16_Dca027433</name>
</gene>
<sequence length="99" mass="10997">MEGDSTRVLQRACTLVPSDSRLVLREVLRRRSRWCQRTRLLRHTGEGGSDFVSGGFSIGNMTETTIQRIGAITPAISGASYGVISADVFRHQLFTENKL</sequence>
<organism evidence="1 2">
    <name type="scientific">Dendrobium catenatum</name>
    <dbReference type="NCBI Taxonomy" id="906689"/>
    <lineage>
        <taxon>Eukaryota</taxon>
        <taxon>Viridiplantae</taxon>
        <taxon>Streptophyta</taxon>
        <taxon>Embryophyta</taxon>
        <taxon>Tracheophyta</taxon>
        <taxon>Spermatophyta</taxon>
        <taxon>Magnoliopsida</taxon>
        <taxon>Liliopsida</taxon>
        <taxon>Asparagales</taxon>
        <taxon>Orchidaceae</taxon>
        <taxon>Epidendroideae</taxon>
        <taxon>Malaxideae</taxon>
        <taxon>Dendrobiinae</taxon>
        <taxon>Dendrobium</taxon>
    </lineage>
</organism>
<protein>
    <submittedName>
        <fullName evidence="1">Uncharacterized protein</fullName>
    </submittedName>
</protein>
<reference evidence="1 2" key="1">
    <citation type="journal article" date="2016" name="Sci. Rep.">
        <title>The Dendrobium catenatum Lindl. genome sequence provides insights into polysaccharide synthase, floral development and adaptive evolution.</title>
        <authorList>
            <person name="Zhang G.Q."/>
            <person name="Xu Q."/>
            <person name="Bian C."/>
            <person name="Tsai W.C."/>
            <person name="Yeh C.M."/>
            <person name="Liu K.W."/>
            <person name="Yoshida K."/>
            <person name="Zhang L.S."/>
            <person name="Chang S.B."/>
            <person name="Chen F."/>
            <person name="Shi Y."/>
            <person name="Su Y.Y."/>
            <person name="Zhang Y.Q."/>
            <person name="Chen L.J."/>
            <person name="Yin Y."/>
            <person name="Lin M."/>
            <person name="Huang H."/>
            <person name="Deng H."/>
            <person name="Wang Z.W."/>
            <person name="Zhu S.L."/>
            <person name="Zhao X."/>
            <person name="Deng C."/>
            <person name="Niu S.C."/>
            <person name="Huang J."/>
            <person name="Wang M."/>
            <person name="Liu G.H."/>
            <person name="Yang H.J."/>
            <person name="Xiao X.J."/>
            <person name="Hsiao Y.Y."/>
            <person name="Wu W.L."/>
            <person name="Chen Y.Y."/>
            <person name="Mitsuda N."/>
            <person name="Ohme-Takagi M."/>
            <person name="Luo Y.B."/>
            <person name="Van de Peer Y."/>
            <person name="Liu Z.J."/>
        </authorList>
    </citation>
    <scope>NUCLEOTIDE SEQUENCE [LARGE SCALE GENOMIC DNA]</scope>
    <source>
        <tissue evidence="1">The whole plant</tissue>
    </source>
</reference>
<accession>A0A2I0VED3</accession>
<evidence type="ECO:0000313" key="2">
    <source>
        <dbReference type="Proteomes" id="UP000233837"/>
    </source>
</evidence>
<keyword evidence="2" id="KW-1185">Reference proteome</keyword>
<name>A0A2I0VED3_9ASPA</name>
<dbReference type="Proteomes" id="UP000233837">
    <property type="component" value="Unassembled WGS sequence"/>
</dbReference>
<reference evidence="1 2" key="2">
    <citation type="journal article" date="2017" name="Nature">
        <title>The Apostasia genome and the evolution of orchids.</title>
        <authorList>
            <person name="Zhang G.Q."/>
            <person name="Liu K.W."/>
            <person name="Li Z."/>
            <person name="Lohaus R."/>
            <person name="Hsiao Y.Y."/>
            <person name="Niu S.C."/>
            <person name="Wang J.Y."/>
            <person name="Lin Y.C."/>
            <person name="Xu Q."/>
            <person name="Chen L.J."/>
            <person name="Yoshida K."/>
            <person name="Fujiwara S."/>
            <person name="Wang Z.W."/>
            <person name="Zhang Y.Q."/>
            <person name="Mitsuda N."/>
            <person name="Wang M."/>
            <person name="Liu G.H."/>
            <person name="Pecoraro L."/>
            <person name="Huang H.X."/>
            <person name="Xiao X.J."/>
            <person name="Lin M."/>
            <person name="Wu X.Y."/>
            <person name="Wu W.L."/>
            <person name="Chen Y.Y."/>
            <person name="Chang S.B."/>
            <person name="Sakamoto S."/>
            <person name="Ohme-Takagi M."/>
            <person name="Yagi M."/>
            <person name="Zeng S.J."/>
            <person name="Shen C.Y."/>
            <person name="Yeh C.M."/>
            <person name="Luo Y.B."/>
            <person name="Tsai W.C."/>
            <person name="Van de Peer Y."/>
            <person name="Liu Z.J."/>
        </authorList>
    </citation>
    <scope>NUCLEOTIDE SEQUENCE [LARGE SCALE GENOMIC DNA]</scope>
    <source>
        <tissue evidence="1">The whole plant</tissue>
    </source>
</reference>
<proteinExistence type="predicted"/>